<evidence type="ECO:0000313" key="1">
    <source>
        <dbReference type="EMBL" id="SMF63905.1"/>
    </source>
</evidence>
<protein>
    <submittedName>
        <fullName evidence="1">Uncharacterized protein</fullName>
    </submittedName>
</protein>
<organism evidence="1 2">
    <name type="scientific">Azospirillum oryzae</name>
    <dbReference type="NCBI Taxonomy" id="286727"/>
    <lineage>
        <taxon>Bacteria</taxon>
        <taxon>Pseudomonadati</taxon>
        <taxon>Pseudomonadota</taxon>
        <taxon>Alphaproteobacteria</taxon>
        <taxon>Rhodospirillales</taxon>
        <taxon>Azospirillaceae</taxon>
        <taxon>Azospirillum</taxon>
    </lineage>
</organism>
<accession>A0A1X7G5T9</accession>
<dbReference type="OrthoDB" id="9850451at2"/>
<gene>
    <name evidence="1" type="ORF">SAMN02982917_3264</name>
</gene>
<name>A0A1X7G5T9_9PROT</name>
<dbReference type="Proteomes" id="UP000192936">
    <property type="component" value="Unassembled WGS sequence"/>
</dbReference>
<dbReference type="RefSeq" id="WP_085087160.1">
    <property type="nucleotide sequence ID" value="NZ_FXAK01000007.1"/>
</dbReference>
<sequence>MIVTEEFLAAWDQTLAWLKGSDRQAWDGYEVGQLLQRVGLKYNWRLLTQTDGTGEREWREVQMAWARKLSDLGAPESLLATVRAVE</sequence>
<dbReference type="EMBL" id="FXAK01000007">
    <property type="protein sequence ID" value="SMF63905.1"/>
    <property type="molecule type" value="Genomic_DNA"/>
</dbReference>
<evidence type="ECO:0000313" key="2">
    <source>
        <dbReference type="Proteomes" id="UP000192936"/>
    </source>
</evidence>
<reference evidence="1 2" key="1">
    <citation type="submission" date="2017-04" db="EMBL/GenBank/DDBJ databases">
        <authorList>
            <person name="Afonso C.L."/>
            <person name="Miller P.J."/>
            <person name="Scott M.A."/>
            <person name="Spackman E."/>
            <person name="Goraichik I."/>
            <person name="Dimitrov K.M."/>
            <person name="Suarez D.L."/>
            <person name="Swayne D.E."/>
        </authorList>
    </citation>
    <scope>NUCLEOTIDE SEQUENCE [LARGE SCALE GENOMIC DNA]</scope>
    <source>
        <strain evidence="1 2">A2P</strain>
    </source>
</reference>
<proteinExistence type="predicted"/>
<dbReference type="AlphaFoldDB" id="A0A1X7G5T9"/>